<dbReference type="EMBL" id="CAWUFR010000179">
    <property type="protein sequence ID" value="CAK6971537.1"/>
    <property type="molecule type" value="Genomic_DNA"/>
</dbReference>
<gene>
    <name evidence="2" type="ORF">FSCOSCO3_A002221</name>
</gene>
<evidence type="ECO:0000313" key="2">
    <source>
        <dbReference type="EMBL" id="CAK6971537.1"/>
    </source>
</evidence>
<organism evidence="2 3">
    <name type="scientific">Scomber scombrus</name>
    <name type="common">Atlantic mackerel</name>
    <name type="synonym">Scomber vernalis</name>
    <dbReference type="NCBI Taxonomy" id="13677"/>
    <lineage>
        <taxon>Eukaryota</taxon>
        <taxon>Metazoa</taxon>
        <taxon>Chordata</taxon>
        <taxon>Craniata</taxon>
        <taxon>Vertebrata</taxon>
        <taxon>Euteleostomi</taxon>
        <taxon>Actinopterygii</taxon>
        <taxon>Neopterygii</taxon>
        <taxon>Teleostei</taxon>
        <taxon>Neoteleostei</taxon>
        <taxon>Acanthomorphata</taxon>
        <taxon>Pelagiaria</taxon>
        <taxon>Scombriformes</taxon>
        <taxon>Scombridae</taxon>
        <taxon>Scomber</taxon>
    </lineage>
</organism>
<feature type="compositionally biased region" description="Polar residues" evidence="1">
    <location>
        <begin position="1"/>
        <end position="14"/>
    </location>
</feature>
<accession>A0AAV1PLW8</accession>
<dbReference type="Proteomes" id="UP001314229">
    <property type="component" value="Unassembled WGS sequence"/>
</dbReference>
<comment type="caution">
    <text evidence="2">The sequence shown here is derived from an EMBL/GenBank/DDBJ whole genome shotgun (WGS) entry which is preliminary data.</text>
</comment>
<proteinExistence type="predicted"/>
<protein>
    <submittedName>
        <fullName evidence="2">Uncharacterized protein</fullName>
    </submittedName>
</protein>
<keyword evidence="3" id="KW-1185">Reference proteome</keyword>
<dbReference type="AlphaFoldDB" id="A0AAV1PLW8"/>
<reference evidence="2 3" key="1">
    <citation type="submission" date="2024-01" db="EMBL/GenBank/DDBJ databases">
        <authorList>
            <person name="Alioto T."/>
            <person name="Alioto T."/>
            <person name="Gomez Garrido J."/>
        </authorList>
    </citation>
    <scope>NUCLEOTIDE SEQUENCE [LARGE SCALE GENOMIC DNA]</scope>
</reference>
<name>A0AAV1PLW8_SCOSC</name>
<sequence>MMQWDITQLGSTRRATAKARTQPLRIYHPNKRPLPLGAMQEYIKLQRQQQVIAAGVLHARSLPEQEQKQKCS</sequence>
<evidence type="ECO:0000313" key="3">
    <source>
        <dbReference type="Proteomes" id="UP001314229"/>
    </source>
</evidence>
<feature type="region of interest" description="Disordered" evidence="1">
    <location>
        <begin position="1"/>
        <end position="22"/>
    </location>
</feature>
<evidence type="ECO:0000256" key="1">
    <source>
        <dbReference type="SAM" id="MobiDB-lite"/>
    </source>
</evidence>